<dbReference type="Proteomes" id="UP000256964">
    <property type="component" value="Unassembled WGS sequence"/>
</dbReference>
<reference evidence="1 2" key="1">
    <citation type="journal article" date="2018" name="Biotechnol. Biofuels">
        <title>Integrative visual omics of the white-rot fungus Polyporus brumalis exposes the biotechnological potential of its oxidative enzymes for delignifying raw plant biomass.</title>
        <authorList>
            <person name="Miyauchi S."/>
            <person name="Rancon A."/>
            <person name="Drula E."/>
            <person name="Hage H."/>
            <person name="Chaduli D."/>
            <person name="Favel A."/>
            <person name="Grisel S."/>
            <person name="Henrissat B."/>
            <person name="Herpoel-Gimbert I."/>
            <person name="Ruiz-Duenas F.J."/>
            <person name="Chevret D."/>
            <person name="Hainaut M."/>
            <person name="Lin J."/>
            <person name="Wang M."/>
            <person name="Pangilinan J."/>
            <person name="Lipzen A."/>
            <person name="Lesage-Meessen L."/>
            <person name="Navarro D."/>
            <person name="Riley R."/>
            <person name="Grigoriev I.V."/>
            <person name="Zhou S."/>
            <person name="Raouche S."/>
            <person name="Rosso M.N."/>
        </authorList>
    </citation>
    <scope>NUCLEOTIDE SEQUENCE [LARGE SCALE GENOMIC DNA]</scope>
    <source>
        <strain evidence="1 2">BRFM 1820</strain>
    </source>
</reference>
<dbReference type="AlphaFoldDB" id="A0A371CVD9"/>
<organism evidence="1 2">
    <name type="scientific">Lentinus brumalis</name>
    <dbReference type="NCBI Taxonomy" id="2498619"/>
    <lineage>
        <taxon>Eukaryota</taxon>
        <taxon>Fungi</taxon>
        <taxon>Dikarya</taxon>
        <taxon>Basidiomycota</taxon>
        <taxon>Agaricomycotina</taxon>
        <taxon>Agaricomycetes</taxon>
        <taxon>Polyporales</taxon>
        <taxon>Polyporaceae</taxon>
        <taxon>Lentinus</taxon>
    </lineage>
</organism>
<name>A0A371CVD9_9APHY</name>
<dbReference type="EMBL" id="KZ857453">
    <property type="protein sequence ID" value="RDX44237.1"/>
    <property type="molecule type" value="Genomic_DNA"/>
</dbReference>
<proteinExistence type="predicted"/>
<gene>
    <name evidence="1" type="ORF">OH76DRAFT_1487311</name>
</gene>
<protein>
    <submittedName>
        <fullName evidence="1">Uncharacterized protein</fullName>
    </submittedName>
</protein>
<sequence length="117" mass="12954">MLSRDPQEEVLQATNGLKWIFFSFTPGPDVGNMFERSDQIVASSPQWRAVISAVLRDMIDSVVVVRLPITPFAQGLAVSWGRTVSIFDGLRSHLYAIPNAEGAAHHRRLLDSTQHGP</sequence>
<keyword evidence="2" id="KW-1185">Reference proteome</keyword>
<evidence type="ECO:0000313" key="2">
    <source>
        <dbReference type="Proteomes" id="UP000256964"/>
    </source>
</evidence>
<accession>A0A371CVD9</accession>
<evidence type="ECO:0000313" key="1">
    <source>
        <dbReference type="EMBL" id="RDX44237.1"/>
    </source>
</evidence>